<dbReference type="AlphaFoldDB" id="A0AAV3QCC7"/>
<evidence type="ECO:0000313" key="2">
    <source>
        <dbReference type="Proteomes" id="UP001454036"/>
    </source>
</evidence>
<dbReference type="EMBL" id="BAABME010004007">
    <property type="protein sequence ID" value="GAA0160843.1"/>
    <property type="molecule type" value="Genomic_DNA"/>
</dbReference>
<dbReference type="Proteomes" id="UP001454036">
    <property type="component" value="Unassembled WGS sequence"/>
</dbReference>
<comment type="caution">
    <text evidence="1">The sequence shown here is derived from an EMBL/GenBank/DDBJ whole genome shotgun (WGS) entry which is preliminary data.</text>
</comment>
<proteinExistence type="predicted"/>
<organism evidence="1 2">
    <name type="scientific">Lithospermum erythrorhizon</name>
    <name type="common">Purple gromwell</name>
    <name type="synonym">Lithospermum officinale var. erythrorhizon</name>
    <dbReference type="NCBI Taxonomy" id="34254"/>
    <lineage>
        <taxon>Eukaryota</taxon>
        <taxon>Viridiplantae</taxon>
        <taxon>Streptophyta</taxon>
        <taxon>Embryophyta</taxon>
        <taxon>Tracheophyta</taxon>
        <taxon>Spermatophyta</taxon>
        <taxon>Magnoliopsida</taxon>
        <taxon>eudicotyledons</taxon>
        <taxon>Gunneridae</taxon>
        <taxon>Pentapetalae</taxon>
        <taxon>asterids</taxon>
        <taxon>lamiids</taxon>
        <taxon>Boraginales</taxon>
        <taxon>Boraginaceae</taxon>
        <taxon>Boraginoideae</taxon>
        <taxon>Lithospermeae</taxon>
        <taxon>Lithospermum</taxon>
    </lineage>
</organism>
<protein>
    <submittedName>
        <fullName evidence="1">Uncharacterized protein</fullName>
    </submittedName>
</protein>
<gene>
    <name evidence="1" type="ORF">LIER_17302</name>
</gene>
<name>A0AAV3QCC7_LITER</name>
<accession>A0AAV3QCC7</accession>
<sequence>MMNSVLGVFDCYRGTLLKFKGLKKRELNGGVEEERFEGGQRMEEDHVKVEGGQRMDDFEVEVEGCQRMEDIEVEVQGVERIDEANVDNFMEDNNIFFEDFDYDTEAFMREDNFGKEYESMEEAEMESETQEGCMLPR</sequence>
<evidence type="ECO:0000313" key="1">
    <source>
        <dbReference type="EMBL" id="GAA0160843.1"/>
    </source>
</evidence>
<keyword evidence="2" id="KW-1185">Reference proteome</keyword>
<reference evidence="1 2" key="1">
    <citation type="submission" date="2024-01" db="EMBL/GenBank/DDBJ databases">
        <title>The complete chloroplast genome sequence of Lithospermum erythrorhizon: insights into the phylogenetic relationship among Boraginaceae species and the maternal lineages of purple gromwells.</title>
        <authorList>
            <person name="Okada T."/>
            <person name="Watanabe K."/>
        </authorList>
    </citation>
    <scope>NUCLEOTIDE SEQUENCE [LARGE SCALE GENOMIC DNA]</scope>
</reference>